<dbReference type="AlphaFoldDB" id="A0A9P3G2A4"/>
<reference evidence="1 2" key="1">
    <citation type="submission" date="2021-08" db="EMBL/GenBank/DDBJ databases">
        <title>Draft Genome Sequence of Phanerochaete sordida strain YK-624.</title>
        <authorList>
            <person name="Mori T."/>
            <person name="Dohra H."/>
            <person name="Suzuki T."/>
            <person name="Kawagishi H."/>
            <person name="Hirai H."/>
        </authorList>
    </citation>
    <scope>NUCLEOTIDE SEQUENCE [LARGE SCALE GENOMIC DNA]</scope>
    <source>
        <strain evidence="1 2">YK-624</strain>
    </source>
</reference>
<evidence type="ECO:0000313" key="1">
    <source>
        <dbReference type="EMBL" id="GJE86579.1"/>
    </source>
</evidence>
<gene>
    <name evidence="1" type="ORF">PsYK624_026590</name>
</gene>
<dbReference type="EMBL" id="BPQB01000004">
    <property type="protein sequence ID" value="GJE86579.1"/>
    <property type="molecule type" value="Genomic_DNA"/>
</dbReference>
<proteinExistence type="predicted"/>
<comment type="caution">
    <text evidence="1">The sequence shown here is derived from an EMBL/GenBank/DDBJ whole genome shotgun (WGS) entry which is preliminary data.</text>
</comment>
<accession>A0A9P3G2A4</accession>
<dbReference type="Proteomes" id="UP000703269">
    <property type="component" value="Unassembled WGS sequence"/>
</dbReference>
<organism evidence="1 2">
    <name type="scientific">Phanerochaete sordida</name>
    <dbReference type="NCBI Taxonomy" id="48140"/>
    <lineage>
        <taxon>Eukaryota</taxon>
        <taxon>Fungi</taxon>
        <taxon>Dikarya</taxon>
        <taxon>Basidiomycota</taxon>
        <taxon>Agaricomycotina</taxon>
        <taxon>Agaricomycetes</taxon>
        <taxon>Polyporales</taxon>
        <taxon>Phanerochaetaceae</taxon>
        <taxon>Phanerochaete</taxon>
    </lineage>
</organism>
<name>A0A9P3G2A4_9APHY</name>
<sequence length="101" mass="10811">MSCTEPPAPIGSPAHKALAEQQPEITVVNIDAGTHPVMVRRAHYDVSDPRVLGALARFLEAEDALVVSLTVSPTHLALVAALRDGWDARLGRALRLEWPAG</sequence>
<keyword evidence="2" id="KW-1185">Reference proteome</keyword>
<dbReference type="OrthoDB" id="2978650at2759"/>
<evidence type="ECO:0000313" key="2">
    <source>
        <dbReference type="Proteomes" id="UP000703269"/>
    </source>
</evidence>
<protein>
    <submittedName>
        <fullName evidence="1">Uncharacterized protein</fullName>
    </submittedName>
</protein>